<keyword evidence="3" id="KW-0328">Glycosyltransferase</keyword>
<keyword evidence="4" id="KW-0808">Transferase</keyword>
<dbReference type="GO" id="GO:0030428">
    <property type="term" value="C:cell septum"/>
    <property type="evidence" value="ECO:0007669"/>
    <property type="project" value="TreeGrafter"/>
</dbReference>
<keyword evidence="7 9" id="KW-0472">Membrane</keyword>
<keyword evidence="5 9" id="KW-0812">Transmembrane</keyword>
<accession>A0A8H4ZUY2</accession>
<dbReference type="GO" id="GO:0016020">
    <property type="term" value="C:membrane"/>
    <property type="evidence" value="ECO:0007669"/>
    <property type="project" value="UniProtKB-SubCell"/>
</dbReference>
<dbReference type="InterPro" id="IPR004835">
    <property type="entry name" value="Chitin_synth"/>
</dbReference>
<dbReference type="PANTHER" id="PTHR22914:SF41">
    <property type="entry name" value="CHITIN SYNTHASE 7"/>
    <property type="match status" value="1"/>
</dbReference>
<evidence type="ECO:0000256" key="9">
    <source>
        <dbReference type="SAM" id="Phobius"/>
    </source>
</evidence>
<evidence type="ECO:0000256" key="3">
    <source>
        <dbReference type="ARBA" id="ARBA00022676"/>
    </source>
</evidence>
<keyword evidence="11" id="KW-1185">Reference proteome</keyword>
<dbReference type="Pfam" id="PF03142">
    <property type="entry name" value="Chitin_synth_2"/>
    <property type="match status" value="1"/>
</dbReference>
<evidence type="ECO:0000256" key="6">
    <source>
        <dbReference type="ARBA" id="ARBA00022989"/>
    </source>
</evidence>
<evidence type="ECO:0000313" key="10">
    <source>
        <dbReference type="EMBL" id="KAF5252661.1"/>
    </source>
</evidence>
<reference evidence="10 11" key="1">
    <citation type="journal article" date="2020" name="BMC Genomics">
        <title>Correction to: Identification and distribution of gene clusters required for synthesis of sphingolipid metabolism inhibitors in diverse species of the filamentous fungus Fusarium.</title>
        <authorList>
            <person name="Kim H.S."/>
            <person name="Lohmar J.M."/>
            <person name="Busman M."/>
            <person name="Brown D.W."/>
            <person name="Naumann T.A."/>
            <person name="Divon H.H."/>
            <person name="Lysoe E."/>
            <person name="Uhlig S."/>
            <person name="Proctor R.H."/>
        </authorList>
    </citation>
    <scope>NUCLEOTIDE SEQUENCE [LARGE SCALE GENOMIC DNA]</scope>
    <source>
        <strain evidence="10 11">NRRL 25214</strain>
    </source>
</reference>
<dbReference type="AlphaFoldDB" id="A0A8H4ZUY2"/>
<dbReference type="GO" id="GO:0004100">
    <property type="term" value="F:chitin synthase activity"/>
    <property type="evidence" value="ECO:0007669"/>
    <property type="project" value="UniProtKB-EC"/>
</dbReference>
<protein>
    <recommendedName>
        <fullName evidence="2">chitin synthase</fullName>
        <ecNumber evidence="2">2.4.1.16</ecNumber>
    </recommendedName>
</protein>
<dbReference type="EC" id="2.4.1.16" evidence="2"/>
<dbReference type="EMBL" id="JABEVY010000054">
    <property type="protein sequence ID" value="KAF5252661.1"/>
    <property type="molecule type" value="Genomic_DNA"/>
</dbReference>
<name>A0A8H4ZUY2_9HYPO</name>
<proteinExistence type="predicted"/>
<evidence type="ECO:0000256" key="5">
    <source>
        <dbReference type="ARBA" id="ARBA00022692"/>
    </source>
</evidence>
<dbReference type="GO" id="GO:0006031">
    <property type="term" value="P:chitin biosynthetic process"/>
    <property type="evidence" value="ECO:0007669"/>
    <property type="project" value="TreeGrafter"/>
</dbReference>
<evidence type="ECO:0000256" key="8">
    <source>
        <dbReference type="ARBA" id="ARBA00049510"/>
    </source>
</evidence>
<keyword evidence="6 9" id="KW-1133">Transmembrane helix</keyword>
<evidence type="ECO:0000256" key="1">
    <source>
        <dbReference type="ARBA" id="ARBA00004141"/>
    </source>
</evidence>
<comment type="catalytic activity">
    <reaction evidence="8">
        <text>[(1-&gt;4)-N-acetyl-beta-D-glucosaminyl](n) + UDP-N-acetyl-alpha-D-glucosamine = [(1-&gt;4)-N-acetyl-beta-D-glucosaminyl](n+1) + UDP + H(+)</text>
        <dbReference type="Rhea" id="RHEA:16637"/>
        <dbReference type="Rhea" id="RHEA-COMP:9593"/>
        <dbReference type="Rhea" id="RHEA-COMP:9595"/>
        <dbReference type="ChEBI" id="CHEBI:15378"/>
        <dbReference type="ChEBI" id="CHEBI:17029"/>
        <dbReference type="ChEBI" id="CHEBI:57705"/>
        <dbReference type="ChEBI" id="CHEBI:58223"/>
        <dbReference type="EC" id="2.4.1.16"/>
    </reaction>
    <physiologicalReaction direction="left-to-right" evidence="8">
        <dbReference type="Rhea" id="RHEA:16638"/>
    </physiologicalReaction>
</comment>
<dbReference type="SUPFAM" id="SSF53448">
    <property type="entry name" value="Nucleotide-diphospho-sugar transferases"/>
    <property type="match status" value="1"/>
</dbReference>
<evidence type="ECO:0000256" key="2">
    <source>
        <dbReference type="ARBA" id="ARBA00012543"/>
    </source>
</evidence>
<gene>
    <name evidence="10" type="ORF">FANTH_2377</name>
</gene>
<comment type="caution">
    <text evidence="10">The sequence shown here is derived from an EMBL/GenBank/DDBJ whole genome shotgun (WGS) entry which is preliminary data.</text>
</comment>
<dbReference type="Proteomes" id="UP000573603">
    <property type="component" value="Unassembled WGS sequence"/>
</dbReference>
<dbReference type="PANTHER" id="PTHR22914">
    <property type="entry name" value="CHITIN SYNTHASE"/>
    <property type="match status" value="1"/>
</dbReference>
<sequence length="805" mass="89847">MDWNAGNGIIFEQTRRRVKQLLGSRTAPPSTSTHRNNAYLFGFGFLRLVPQRTDLAEARNRYHSSVAHPVESRTNAMEAQVKYWQTERGVLIAKFTNQYKATTKIVTTASCGRRPAITRGMISSPPRALILSSVSLPESGGFPSWCQQRCSQSLAKSQERPPPTLSAQTETNNLFLTRENIASGLGVDDLMGNVPESDKADMLGSRGLTVETSGYPEVDDPVDPARVLSRQDLTKQRVIFLGAILLLNIILAITAILGKESKISLVMIYFIKSKDFLSSIISPIGLVFTKVQQALWPPDPVTQRWILSLIPAYSESEEQIVKTIFSLRDNGTEPHRQVMVVILDGQPRDIRGNMTRVITQLERAYISFKWKRGTLRIIAGYMEDVPVIVLEKLKNGGKKDSLILCHDLFNCIRPNAPIYTKLLREEIWNHILPSLLPETDQFQGFDMVFCTDADSTIHKGALAKLANALCRNKNAIAACGLVLVELEPGYEWSVWNLYQQFQYTFGQYVRRRAEHYIGKVTCLPGCITMISVREEMGGAIQKYAEPITGALVLSHQVQYLGTDRRLTYSMLSQGKHLHTLFVPDAVSETVAPQSIQHYLSQRRRWGSNAYFNNYFYLGGERMILITRIAATIEVVRLSLVYYRVLNTIMFLKRVSHGVPVLKLIPMLVIGQLPSCWFFCSVMIERELRRRAHKLVLGFCINKCISPIMSIIIFTKVAINLGSQAWGMSGVTASSAPAAATADAGGLTDNNTLSASAVGALEAQVDAAITASRYRLHQKERNNLEIDLTGHAAVVLNLKIKAKQVV</sequence>
<comment type="subcellular location">
    <subcellularLocation>
        <location evidence="1">Membrane</location>
        <topology evidence="1">Multi-pass membrane protein</topology>
    </subcellularLocation>
</comment>
<evidence type="ECO:0000256" key="4">
    <source>
        <dbReference type="ARBA" id="ARBA00022679"/>
    </source>
</evidence>
<evidence type="ECO:0000256" key="7">
    <source>
        <dbReference type="ARBA" id="ARBA00023136"/>
    </source>
</evidence>
<dbReference type="GO" id="GO:0071944">
    <property type="term" value="C:cell periphery"/>
    <property type="evidence" value="ECO:0007669"/>
    <property type="project" value="TreeGrafter"/>
</dbReference>
<dbReference type="InterPro" id="IPR029044">
    <property type="entry name" value="Nucleotide-diphossugar_trans"/>
</dbReference>
<evidence type="ECO:0000313" key="11">
    <source>
        <dbReference type="Proteomes" id="UP000573603"/>
    </source>
</evidence>
<organism evidence="10 11">
    <name type="scientific">Fusarium anthophilum</name>
    <dbReference type="NCBI Taxonomy" id="48485"/>
    <lineage>
        <taxon>Eukaryota</taxon>
        <taxon>Fungi</taxon>
        <taxon>Dikarya</taxon>
        <taxon>Ascomycota</taxon>
        <taxon>Pezizomycotina</taxon>
        <taxon>Sordariomycetes</taxon>
        <taxon>Hypocreomycetidae</taxon>
        <taxon>Hypocreales</taxon>
        <taxon>Nectriaceae</taxon>
        <taxon>Fusarium</taxon>
        <taxon>Fusarium fujikuroi species complex</taxon>
    </lineage>
</organism>
<feature type="transmembrane region" description="Helical" evidence="9">
    <location>
        <begin position="238"/>
        <end position="258"/>
    </location>
</feature>